<evidence type="ECO:0000313" key="2">
    <source>
        <dbReference type="EMBL" id="RMI88714.1"/>
    </source>
</evidence>
<evidence type="ECO:0000313" key="1">
    <source>
        <dbReference type="EMBL" id="RMI87698.1"/>
    </source>
</evidence>
<dbReference type="RefSeq" id="WP_161954761.1">
    <property type="nucleotide sequence ID" value="NZ_CP103786.1"/>
</dbReference>
<dbReference type="EMBL" id="MPBG01000004">
    <property type="protein sequence ID" value="RMI88714.1"/>
    <property type="molecule type" value="Genomic_DNA"/>
</dbReference>
<dbReference type="AlphaFoldDB" id="A0A421NXP5"/>
<dbReference type="Proteomes" id="UP000283896">
    <property type="component" value="Unassembled WGS sequence"/>
</dbReference>
<keyword evidence="3" id="KW-1185">Reference proteome</keyword>
<sequence length="56" mass="6820">MKKNNIENKISSFKGFKYKLGKDFYEVIQYYFETDSIFCIERRLKNVETLLKKNCL</sequence>
<accession>A0A421NXP5</accession>
<proteinExistence type="predicted"/>
<comment type="caution">
    <text evidence="2">The sequence shown here is derived from an EMBL/GenBank/DDBJ whole genome shotgun (WGS) entry which is preliminary data.</text>
</comment>
<organism evidence="2 3">
    <name type="scientific">Candidatus Phytoplasma solani</name>
    <dbReference type="NCBI Taxonomy" id="69896"/>
    <lineage>
        <taxon>Bacteria</taxon>
        <taxon>Bacillati</taxon>
        <taxon>Mycoplasmatota</taxon>
        <taxon>Mollicutes</taxon>
        <taxon>Acholeplasmatales</taxon>
        <taxon>Acholeplasmataceae</taxon>
        <taxon>Candidatus Phytoplasma</taxon>
        <taxon>16SrXII (Stolbur group)</taxon>
    </lineage>
</organism>
<protein>
    <submittedName>
        <fullName evidence="2">Uncharacterized protein</fullName>
    </submittedName>
</protein>
<name>A0A421NXP5_9MOLU</name>
<reference evidence="3" key="1">
    <citation type="submission" date="2016-11" db="EMBL/GenBank/DDBJ databases">
        <title>Genome sequence of Candidatus Phytoplasma solani strain SA-1.</title>
        <authorList>
            <person name="Haryono M."/>
            <person name="Samarzija I."/>
            <person name="Seruga Music M."/>
            <person name="Hogenhout S."/>
            <person name="Kuo C.-H."/>
        </authorList>
    </citation>
    <scope>NUCLEOTIDE SEQUENCE [LARGE SCALE GENOMIC DNA]</scope>
    <source>
        <strain evidence="3">SA-1</strain>
    </source>
</reference>
<gene>
    <name evidence="2" type="ORF">PSSA1_v1c3100</name>
    <name evidence="1" type="ORF">PSSA1_v1c6480</name>
</gene>
<reference evidence="2" key="2">
    <citation type="journal article" date="2019" name="Syst. Appl. Microbiol.">
        <title>The genome of 'Candidatus Phytoplasma solani' strain SA-1 is highly dynamic and prone to adopting foreign sequences.</title>
        <authorList>
            <person name="Music M.S."/>
            <person name="Samarzija I."/>
            <person name="Hogenhout S.A."/>
            <person name="Haryono M."/>
            <person name="Cho S.T."/>
            <person name="Kuo C.H."/>
        </authorList>
    </citation>
    <scope>NUCLEOTIDE SEQUENCE</scope>
    <source>
        <strain evidence="2">SA-1</strain>
    </source>
</reference>
<evidence type="ECO:0000313" key="3">
    <source>
        <dbReference type="Proteomes" id="UP000283896"/>
    </source>
</evidence>
<dbReference type="EMBL" id="MPBG01000012">
    <property type="protein sequence ID" value="RMI87698.1"/>
    <property type="molecule type" value="Genomic_DNA"/>
</dbReference>